<organism evidence="1 2">
    <name type="scientific">Posidoniimonas corsicana</name>
    <dbReference type="NCBI Taxonomy" id="1938618"/>
    <lineage>
        <taxon>Bacteria</taxon>
        <taxon>Pseudomonadati</taxon>
        <taxon>Planctomycetota</taxon>
        <taxon>Planctomycetia</taxon>
        <taxon>Pirellulales</taxon>
        <taxon>Lacipirellulaceae</taxon>
        <taxon>Posidoniimonas</taxon>
    </lineage>
</organism>
<dbReference type="InterPro" id="IPR029063">
    <property type="entry name" value="SAM-dependent_MTases_sf"/>
</dbReference>
<dbReference type="Proteomes" id="UP000316714">
    <property type="component" value="Unassembled WGS sequence"/>
</dbReference>
<proteinExistence type="predicted"/>
<reference evidence="1 2" key="1">
    <citation type="submission" date="2019-02" db="EMBL/GenBank/DDBJ databases">
        <title>Deep-cultivation of Planctomycetes and their phenomic and genomic characterization uncovers novel biology.</title>
        <authorList>
            <person name="Wiegand S."/>
            <person name="Jogler M."/>
            <person name="Boedeker C."/>
            <person name="Pinto D."/>
            <person name="Vollmers J."/>
            <person name="Rivas-Marin E."/>
            <person name="Kohn T."/>
            <person name="Peeters S.H."/>
            <person name="Heuer A."/>
            <person name="Rast P."/>
            <person name="Oberbeckmann S."/>
            <person name="Bunk B."/>
            <person name="Jeske O."/>
            <person name="Meyerdierks A."/>
            <person name="Storesund J.E."/>
            <person name="Kallscheuer N."/>
            <person name="Luecker S."/>
            <person name="Lage O.M."/>
            <person name="Pohl T."/>
            <person name="Merkel B.J."/>
            <person name="Hornburger P."/>
            <person name="Mueller R.-W."/>
            <person name="Bruemmer F."/>
            <person name="Labrenz M."/>
            <person name="Spormann A.M."/>
            <person name="Op Den Camp H."/>
            <person name="Overmann J."/>
            <person name="Amann R."/>
            <person name="Jetten M.S.M."/>
            <person name="Mascher T."/>
            <person name="Medema M.H."/>
            <person name="Devos D.P."/>
            <person name="Kaster A.-K."/>
            <person name="Ovreas L."/>
            <person name="Rohde M."/>
            <person name="Galperin M.Y."/>
            <person name="Jogler C."/>
        </authorList>
    </citation>
    <scope>NUCLEOTIDE SEQUENCE [LARGE SCALE GENOMIC DNA]</scope>
    <source>
        <strain evidence="1 2">KOR34</strain>
    </source>
</reference>
<dbReference type="SUPFAM" id="SSF53335">
    <property type="entry name" value="S-adenosyl-L-methionine-dependent methyltransferases"/>
    <property type="match status" value="1"/>
</dbReference>
<dbReference type="AlphaFoldDB" id="A0A5C5V246"/>
<evidence type="ECO:0008006" key="3">
    <source>
        <dbReference type="Google" id="ProtNLM"/>
    </source>
</evidence>
<keyword evidence="2" id="KW-1185">Reference proteome</keyword>
<evidence type="ECO:0000313" key="1">
    <source>
        <dbReference type="EMBL" id="TWT32548.1"/>
    </source>
</evidence>
<dbReference type="OrthoDB" id="283520at2"/>
<gene>
    <name evidence="1" type="ORF">KOR34_43110</name>
</gene>
<dbReference type="RefSeq" id="WP_146568010.1">
    <property type="nucleotide sequence ID" value="NZ_SIHJ01000003.1"/>
</dbReference>
<protein>
    <recommendedName>
        <fullName evidence="3">Methyltransferase domain-containing protein</fullName>
    </recommendedName>
</protein>
<comment type="caution">
    <text evidence="1">The sequence shown here is derived from an EMBL/GenBank/DDBJ whole genome shotgun (WGS) entry which is preliminary data.</text>
</comment>
<dbReference type="EMBL" id="SIHJ01000003">
    <property type="protein sequence ID" value="TWT32548.1"/>
    <property type="molecule type" value="Genomic_DNA"/>
</dbReference>
<sequence length="204" mass="23079">MRLAPIELAHPACRLPKRVEKLLDDADARIERLQFEHRDRPIAAFVPCDFVEAYRVLAYLSEVNLAPGHRLLEWGSGAGVVTCLAGMLGFDAIGIEVEAPLVELSVDLAEDYGVEVEFVCGSFVPDGYEDEIDEQRDINWLRTDAASAYEEIDLDPDDFDIIFAYPWPGEEQIVFDLFRRRAAEGALLLTYHGQDGMQLHRRVR</sequence>
<accession>A0A5C5V246</accession>
<name>A0A5C5V246_9BACT</name>
<evidence type="ECO:0000313" key="2">
    <source>
        <dbReference type="Proteomes" id="UP000316714"/>
    </source>
</evidence>
<dbReference type="Gene3D" id="3.40.50.150">
    <property type="entry name" value="Vaccinia Virus protein VP39"/>
    <property type="match status" value="1"/>
</dbReference>